<dbReference type="InterPro" id="IPR036291">
    <property type="entry name" value="NAD(P)-bd_dom_sf"/>
</dbReference>
<feature type="binding site" evidence="3">
    <location>
        <begin position="154"/>
        <end position="156"/>
    </location>
    <ligand>
        <name>D-glyceraldehyde 3-phosphate</name>
        <dbReference type="ChEBI" id="CHEBI:59776"/>
    </ligand>
</feature>
<dbReference type="InterPro" id="IPR020829">
    <property type="entry name" value="GlycerAld_3-P_DH_cat"/>
</dbReference>
<feature type="binding site" evidence="4">
    <location>
        <position position="319"/>
    </location>
    <ligand>
        <name>NAD(+)</name>
        <dbReference type="ChEBI" id="CHEBI:57540"/>
    </ligand>
</feature>
<sequence length="341" mass="37931">MSIKKVRIGVNGFGRIGRLAARIILGKPNLELAAVNSRSEASSHCYLLEYDSSYGKLDKTFKAEEKAFFVDGQKTDVYREAEPGNIPWLNSGVDIVLEASGKFRTQKELSAHLKENVKQVILSAPAKDKTTTIVMGVNQQTFDAQKDNIISNSSCTTNCLANIIKPLTENVGLKKVFMTTVHAITDSQNLLDNSHPKEERLRRSVLSSMIPSSTGSARDIVKLFPQLAGRISCKAIRIPLSTVSLIILTAETEKGTDTEKLNGLFKRYARIDQKDYLEVTQEKLVSVDFKGNPHSAIVDASLTEVLENSLINLYAWYDNEWGYANRLIDLALFTAQKRDML</sequence>
<dbReference type="PATRIC" id="fig|1618442.3.peg.390"/>
<dbReference type="AlphaFoldDB" id="A0A0G1CC93"/>
<dbReference type="PROSITE" id="PS00071">
    <property type="entry name" value="GAPDH"/>
    <property type="match status" value="1"/>
</dbReference>
<protein>
    <submittedName>
        <fullName evidence="8">Glyceraldehyde-3-phosphate dehydrogenase</fullName>
    </submittedName>
</protein>
<feature type="binding site" evidence="3">
    <location>
        <position position="185"/>
    </location>
    <ligand>
        <name>D-glyceraldehyde 3-phosphate</name>
        <dbReference type="ChEBI" id="CHEBI:59776"/>
    </ligand>
</feature>
<dbReference type="Gene3D" id="3.40.50.720">
    <property type="entry name" value="NAD(P)-binding Rossmann-like Domain"/>
    <property type="match status" value="1"/>
</dbReference>
<evidence type="ECO:0000313" key="9">
    <source>
        <dbReference type="Proteomes" id="UP000034320"/>
    </source>
</evidence>
<name>A0A0G1CC93_9BACT</name>
<dbReference type="Pfam" id="PF00044">
    <property type="entry name" value="Gp_dh_N"/>
    <property type="match status" value="1"/>
</dbReference>
<comment type="similarity">
    <text evidence="6">Belongs to the glyceraldehyde-3-phosphate dehydrogenase family.</text>
</comment>
<dbReference type="PANTHER" id="PTHR43148">
    <property type="entry name" value="GLYCERALDEHYDE-3-PHOSPHATE DEHYDROGENASE 2"/>
    <property type="match status" value="1"/>
</dbReference>
<comment type="caution">
    <text evidence="8">The sequence shown here is derived from an EMBL/GenBank/DDBJ whole genome shotgun (WGS) entry which is preliminary data.</text>
</comment>
<dbReference type="Gene3D" id="3.30.360.10">
    <property type="entry name" value="Dihydrodipicolinate Reductase, domain 2"/>
    <property type="match status" value="1"/>
</dbReference>
<proteinExistence type="inferred from homology"/>
<dbReference type="PIRSF" id="PIRSF000149">
    <property type="entry name" value="GAP_DH"/>
    <property type="match status" value="1"/>
</dbReference>
<evidence type="ECO:0000256" key="5">
    <source>
        <dbReference type="PIRSR" id="PIRSR000149-4"/>
    </source>
</evidence>
<feature type="binding site" evidence="3">
    <location>
        <begin position="214"/>
        <end position="215"/>
    </location>
    <ligand>
        <name>D-glyceraldehyde 3-phosphate</name>
        <dbReference type="ChEBI" id="CHEBI:59776"/>
    </ligand>
</feature>
<evidence type="ECO:0000256" key="1">
    <source>
        <dbReference type="ARBA" id="ARBA00023002"/>
    </source>
</evidence>
<feature type="binding site" evidence="4">
    <location>
        <begin position="15"/>
        <end position="16"/>
    </location>
    <ligand>
        <name>NAD(+)</name>
        <dbReference type="ChEBI" id="CHEBI:57540"/>
    </ligand>
</feature>
<dbReference type="InterPro" id="IPR020831">
    <property type="entry name" value="GlycerAld/Erythrose_P_DH"/>
</dbReference>
<evidence type="ECO:0000256" key="2">
    <source>
        <dbReference type="PIRSR" id="PIRSR000149-1"/>
    </source>
</evidence>
<dbReference type="CDD" id="cd05214">
    <property type="entry name" value="GAPDH_I_N"/>
    <property type="match status" value="1"/>
</dbReference>
<dbReference type="EMBL" id="LCDD01000007">
    <property type="protein sequence ID" value="KKS47258.1"/>
    <property type="molecule type" value="Genomic_DNA"/>
</dbReference>
<dbReference type="InterPro" id="IPR020830">
    <property type="entry name" value="GlycerAld_3-P_DH_AS"/>
</dbReference>
<gene>
    <name evidence="8" type="ORF">UV09_C0007G0018</name>
</gene>
<feature type="binding site" evidence="4">
    <location>
        <position position="123"/>
    </location>
    <ligand>
        <name>NAD(+)</name>
        <dbReference type="ChEBI" id="CHEBI:57540"/>
    </ligand>
</feature>
<keyword evidence="1" id="KW-0560">Oxidoreductase</keyword>
<feature type="active site" description="Nucleophile" evidence="2">
    <location>
        <position position="155"/>
    </location>
</feature>
<dbReference type="GO" id="GO:0016620">
    <property type="term" value="F:oxidoreductase activity, acting on the aldehyde or oxo group of donors, NAD or NADP as acceptor"/>
    <property type="evidence" value="ECO:0007669"/>
    <property type="project" value="InterPro"/>
</dbReference>
<keyword evidence="4" id="KW-0547">Nucleotide-binding</keyword>
<accession>A0A0G1CC93</accession>
<dbReference type="SUPFAM" id="SSF51735">
    <property type="entry name" value="NAD(P)-binding Rossmann-fold domains"/>
    <property type="match status" value="1"/>
</dbReference>
<evidence type="ECO:0000256" key="4">
    <source>
        <dbReference type="PIRSR" id="PIRSR000149-3"/>
    </source>
</evidence>
<evidence type="ECO:0000259" key="7">
    <source>
        <dbReference type="SMART" id="SM00846"/>
    </source>
</evidence>
<dbReference type="Pfam" id="PF02800">
    <property type="entry name" value="Gp_dh_C"/>
    <property type="match status" value="1"/>
</dbReference>
<feature type="binding site" evidence="3">
    <location>
        <position position="237"/>
    </location>
    <ligand>
        <name>D-glyceraldehyde 3-phosphate</name>
        <dbReference type="ChEBI" id="CHEBI:59776"/>
    </ligand>
</feature>
<evidence type="ECO:0000313" key="8">
    <source>
        <dbReference type="EMBL" id="KKS47258.1"/>
    </source>
</evidence>
<keyword evidence="4" id="KW-0520">NAD</keyword>
<dbReference type="FunFam" id="3.40.50.720:FF:000001">
    <property type="entry name" value="Glyceraldehyde-3-phosphate dehydrogenase"/>
    <property type="match status" value="1"/>
</dbReference>
<evidence type="ECO:0000256" key="6">
    <source>
        <dbReference type="RuleBase" id="RU000397"/>
    </source>
</evidence>
<evidence type="ECO:0000256" key="3">
    <source>
        <dbReference type="PIRSR" id="PIRSR000149-2"/>
    </source>
</evidence>
<feature type="site" description="Activates thiol group during catalysis" evidence="5">
    <location>
        <position position="182"/>
    </location>
</feature>
<dbReference type="GO" id="GO:0051287">
    <property type="term" value="F:NAD binding"/>
    <property type="evidence" value="ECO:0007669"/>
    <property type="project" value="InterPro"/>
</dbReference>
<organism evidence="8 9">
    <name type="scientific">Candidatus Gottesmanbacteria bacterium GW2011_GWA2_42_18</name>
    <dbReference type="NCBI Taxonomy" id="1618442"/>
    <lineage>
        <taxon>Bacteria</taxon>
        <taxon>Candidatus Gottesmaniibacteriota</taxon>
    </lineage>
</organism>
<dbReference type="SMART" id="SM00846">
    <property type="entry name" value="Gp_dh_N"/>
    <property type="match status" value="1"/>
</dbReference>
<dbReference type="PRINTS" id="PR00078">
    <property type="entry name" value="G3PDHDRGNASE"/>
</dbReference>
<feature type="domain" description="Glyceraldehyde 3-phosphate dehydrogenase NAD(P) binding" evidence="7">
    <location>
        <begin position="6"/>
        <end position="155"/>
    </location>
</feature>
<reference evidence="8 9" key="1">
    <citation type="journal article" date="2015" name="Nature">
        <title>rRNA introns, odd ribosomes, and small enigmatic genomes across a large radiation of phyla.</title>
        <authorList>
            <person name="Brown C.T."/>
            <person name="Hug L.A."/>
            <person name="Thomas B.C."/>
            <person name="Sharon I."/>
            <person name="Castelle C.J."/>
            <person name="Singh A."/>
            <person name="Wilkins M.J."/>
            <person name="Williams K.H."/>
            <person name="Banfield J.F."/>
        </authorList>
    </citation>
    <scope>NUCLEOTIDE SEQUENCE [LARGE SCALE GENOMIC DNA]</scope>
</reference>
<dbReference type="InterPro" id="IPR020828">
    <property type="entry name" value="GlycerAld_3-P_DH_NAD(P)-bd"/>
</dbReference>
<dbReference type="Proteomes" id="UP000034320">
    <property type="component" value="Unassembled WGS sequence"/>
</dbReference>
<dbReference type="SUPFAM" id="SSF55347">
    <property type="entry name" value="Glyceraldehyde-3-phosphate dehydrogenase-like, C-terminal domain"/>
    <property type="match status" value="1"/>
</dbReference>